<evidence type="ECO:0000259" key="6">
    <source>
        <dbReference type="PROSITE" id="PS51059"/>
    </source>
</evidence>
<feature type="domain" description="PARP catalytic" evidence="6">
    <location>
        <begin position="258"/>
        <end position="462"/>
    </location>
</feature>
<keyword evidence="8" id="KW-1185">Reference proteome</keyword>
<dbReference type="GO" id="GO:0003950">
    <property type="term" value="F:NAD+ poly-ADP-ribosyltransferase activity"/>
    <property type="evidence" value="ECO:0007669"/>
    <property type="project" value="UniProtKB-UniRule"/>
</dbReference>
<evidence type="ECO:0000256" key="4">
    <source>
        <dbReference type="ARBA" id="ARBA00033987"/>
    </source>
</evidence>
<dbReference type="GO" id="GO:1990404">
    <property type="term" value="F:NAD+-protein mono-ADP-ribosyltransferase activity"/>
    <property type="evidence" value="ECO:0007669"/>
    <property type="project" value="TreeGrafter"/>
</dbReference>
<protein>
    <recommendedName>
        <fullName evidence="5">Poly [ADP-ribose] polymerase</fullName>
        <shortName evidence="5">PARP</shortName>
        <ecNumber evidence="5">2.4.2.-</ecNumber>
    </recommendedName>
</protein>
<evidence type="ECO:0000313" key="7">
    <source>
        <dbReference type="EMBL" id="KXN67837.1"/>
    </source>
</evidence>
<dbReference type="InterPro" id="IPR036930">
    <property type="entry name" value="WGR_dom_sf"/>
</dbReference>
<dbReference type="Pfam" id="PF00644">
    <property type="entry name" value="PARP"/>
    <property type="match status" value="1"/>
</dbReference>
<gene>
    <name evidence="7" type="ORF">CONCODRAFT_72668</name>
</gene>
<dbReference type="EC" id="2.4.2.-" evidence="5"/>
<keyword evidence="1 5" id="KW-0328">Glycosyltransferase</keyword>
<proteinExistence type="predicted"/>
<dbReference type="SMART" id="SM00773">
    <property type="entry name" value="WGR"/>
    <property type="match status" value="1"/>
</dbReference>
<name>A0A137NYK9_CONC2</name>
<dbReference type="OrthoDB" id="2017365at2759"/>
<keyword evidence="2 5" id="KW-0808">Transferase</keyword>
<dbReference type="Pfam" id="PF05406">
    <property type="entry name" value="WGR"/>
    <property type="match status" value="1"/>
</dbReference>
<dbReference type="InterPro" id="IPR049809">
    <property type="entry name" value="YehF/YfeS-like_WGR"/>
</dbReference>
<keyword evidence="3 5" id="KW-0520">NAD</keyword>
<dbReference type="InterPro" id="IPR050800">
    <property type="entry name" value="ARTD/PARP"/>
</dbReference>
<evidence type="ECO:0000256" key="2">
    <source>
        <dbReference type="ARBA" id="ARBA00022679"/>
    </source>
</evidence>
<dbReference type="SUPFAM" id="SSF142921">
    <property type="entry name" value="WGR domain-like"/>
    <property type="match status" value="1"/>
</dbReference>
<comment type="catalytic activity">
    <reaction evidence="4">
        <text>NAD(+) + (ADP-D-ribosyl)n-acceptor = nicotinamide + (ADP-D-ribosyl)n+1-acceptor + H(+).</text>
        <dbReference type="EC" id="2.4.2.30"/>
    </reaction>
</comment>
<dbReference type="SUPFAM" id="SSF56399">
    <property type="entry name" value="ADP-ribosylation"/>
    <property type="match status" value="1"/>
</dbReference>
<evidence type="ECO:0000256" key="1">
    <source>
        <dbReference type="ARBA" id="ARBA00022676"/>
    </source>
</evidence>
<dbReference type="InterPro" id="IPR012317">
    <property type="entry name" value="Poly(ADP-ribose)pol_cat_dom"/>
</dbReference>
<reference evidence="7 8" key="1">
    <citation type="journal article" date="2015" name="Genome Biol. Evol.">
        <title>Phylogenomic analyses indicate that early fungi evolved digesting cell walls of algal ancestors of land plants.</title>
        <authorList>
            <person name="Chang Y."/>
            <person name="Wang S."/>
            <person name="Sekimoto S."/>
            <person name="Aerts A.L."/>
            <person name="Choi C."/>
            <person name="Clum A."/>
            <person name="LaButti K.M."/>
            <person name="Lindquist E.A."/>
            <person name="Yee Ngan C."/>
            <person name="Ohm R.A."/>
            <person name="Salamov A.A."/>
            <person name="Grigoriev I.V."/>
            <person name="Spatafora J.W."/>
            <person name="Berbee M.L."/>
        </authorList>
    </citation>
    <scope>NUCLEOTIDE SEQUENCE [LARGE SCALE GENOMIC DNA]</scope>
    <source>
        <strain evidence="7 8">NRRL 28638</strain>
    </source>
</reference>
<evidence type="ECO:0000256" key="3">
    <source>
        <dbReference type="ARBA" id="ARBA00023027"/>
    </source>
</evidence>
<dbReference type="Gene3D" id="2.20.140.10">
    <property type="entry name" value="WGR domain"/>
    <property type="match status" value="1"/>
</dbReference>
<dbReference type="AlphaFoldDB" id="A0A137NYK9"/>
<dbReference type="GO" id="GO:0070212">
    <property type="term" value="P:protein poly-ADP-ribosylation"/>
    <property type="evidence" value="ECO:0007669"/>
    <property type="project" value="TreeGrafter"/>
</dbReference>
<dbReference type="PANTHER" id="PTHR10459">
    <property type="entry name" value="DNA LIGASE"/>
    <property type="match status" value="1"/>
</dbReference>
<dbReference type="PROSITE" id="PS51059">
    <property type="entry name" value="PARP_CATALYTIC"/>
    <property type="match status" value="1"/>
</dbReference>
<sequence>MKCTLIQFNSGNNNNKFYTVELLDDGITVVVLYGRVGSNGTRHQYTGGETKYNNLLKSKRNKGYKDAMVEIGNGESAQQYNVIEKALNEINYKDDTARDLIKTVSKKNVHKITDTSGVTFDAGDGLFKTPLGVIQRTGVKQAIVILTEVESILPEFLRLREAEPDAILLDNNTGRKRNANGKAIASKVFPSKELKEIFDKMRTLNEDYFVIIPNKVSNARELENLLFSQKAIDGQKATCDALLETLNLMDDLRKREADLDKDKRDDVKPVFNVEVETVTDEATTNLIKGMFELSKNNAHGYCRNNSRVVRVYRICLNSQQEPFKECSTKIGNVKMLWHGTRTQNLLSIMSKGLLLPDDSPGAKSGSMFGKGLYFARQSTKSLGYCDGGYWTSSGNVNNTVYMFLASVSMGNTFTPMGATCGPPPAGYDSYWAMPGVSHILNDEIIVFKSRQVRLDYIVEIEK</sequence>
<dbReference type="PANTHER" id="PTHR10459:SF60">
    <property type="entry name" value="POLY [ADP-RIBOSE] POLYMERASE 2"/>
    <property type="match status" value="1"/>
</dbReference>
<dbReference type="STRING" id="796925.A0A137NYK9"/>
<dbReference type="GO" id="GO:0006302">
    <property type="term" value="P:double-strand break repair"/>
    <property type="evidence" value="ECO:0007669"/>
    <property type="project" value="TreeGrafter"/>
</dbReference>
<evidence type="ECO:0000313" key="8">
    <source>
        <dbReference type="Proteomes" id="UP000070444"/>
    </source>
</evidence>
<dbReference type="InterPro" id="IPR008893">
    <property type="entry name" value="WGR_domain"/>
</dbReference>
<accession>A0A137NYK9</accession>
<dbReference type="GO" id="GO:0005730">
    <property type="term" value="C:nucleolus"/>
    <property type="evidence" value="ECO:0007669"/>
    <property type="project" value="TreeGrafter"/>
</dbReference>
<dbReference type="EMBL" id="KQ964610">
    <property type="protein sequence ID" value="KXN67837.1"/>
    <property type="molecule type" value="Genomic_DNA"/>
</dbReference>
<evidence type="ECO:0000256" key="5">
    <source>
        <dbReference type="RuleBase" id="RU362114"/>
    </source>
</evidence>
<organism evidence="7 8">
    <name type="scientific">Conidiobolus coronatus (strain ATCC 28846 / CBS 209.66 / NRRL 28638)</name>
    <name type="common">Delacroixia coronata</name>
    <dbReference type="NCBI Taxonomy" id="796925"/>
    <lineage>
        <taxon>Eukaryota</taxon>
        <taxon>Fungi</taxon>
        <taxon>Fungi incertae sedis</taxon>
        <taxon>Zoopagomycota</taxon>
        <taxon>Entomophthoromycotina</taxon>
        <taxon>Entomophthoromycetes</taxon>
        <taxon>Entomophthorales</taxon>
        <taxon>Ancylistaceae</taxon>
        <taxon>Conidiobolus</taxon>
    </lineage>
</organism>
<dbReference type="OMA" id="QNIHRIT"/>
<dbReference type="CDD" id="cd07996">
    <property type="entry name" value="WGR_MMR_like"/>
    <property type="match status" value="1"/>
</dbReference>
<dbReference type="Gene3D" id="3.90.228.10">
    <property type="match status" value="1"/>
</dbReference>
<dbReference type="Proteomes" id="UP000070444">
    <property type="component" value="Unassembled WGS sequence"/>
</dbReference>